<feature type="domain" description="Peptidase A2" evidence="2">
    <location>
        <begin position="21"/>
        <end position="57"/>
    </location>
</feature>
<reference evidence="3 4" key="1">
    <citation type="submission" date="2023-07" db="EMBL/GenBank/DDBJ databases">
        <title>Genomic Encyclopedia of Type Strains, Phase IV (KMG-IV): sequencing the most valuable type-strain genomes for metagenomic binning, comparative biology and taxonomic classification.</title>
        <authorList>
            <person name="Goeker M."/>
        </authorList>
    </citation>
    <scope>NUCLEOTIDE SEQUENCE [LARGE SCALE GENOMIC DNA]</scope>
    <source>
        <strain evidence="3 4">DSM 19619</strain>
    </source>
</reference>
<dbReference type="InterPro" id="IPR050483">
    <property type="entry name" value="CoA-transferase_III_domain"/>
</dbReference>
<keyword evidence="1" id="KW-0808">Transferase</keyword>
<dbReference type="Gene3D" id="3.40.50.10540">
    <property type="entry name" value="Crotonobetainyl-coa:carnitine coa-transferase, domain 1"/>
    <property type="match status" value="1"/>
</dbReference>
<dbReference type="PANTHER" id="PTHR48207">
    <property type="entry name" value="SUCCINATE--HYDROXYMETHYLGLUTARATE COA-TRANSFERASE"/>
    <property type="match status" value="1"/>
</dbReference>
<sequence length="402" mass="43638">MLLQGMKIVSFCHYLQGPSATQYLADMGADVIKIEPARGPFERSWSGANVFVGGVSGFFLAGNRNKRSFSVDLKNPEGRELVLKLIDQADAVVENFRTGVMEKLGLSYEDLKKRKPDIIFASGTGWGLKGPMVGRTAQDLIIQARSGLIAATGPHDKPTAVGCAIVDQHGGALLAMGVLAAYAKKLTTGQGTHVQGSLLNSGLDLQTEPLTNYMSSRPGSGAFKRQENLISWYHEAPTGVYKLVDAEVVIPTNDIANIAEALDSDALRALQHLDRYDDRDALAAAIAEAVREWTYEDLSRAFDARSVWYGIVQSYEDVAADPQMLANDVFREVDVNGETATLVNHPLRYDGKVPELHTLSTTVGSHTAEILREMGISDAEVDRLFARNIVFGATQALQDVAE</sequence>
<dbReference type="Gene3D" id="3.30.1540.10">
    <property type="entry name" value="formyl-coa transferase, domain 3"/>
    <property type="match status" value="1"/>
</dbReference>
<dbReference type="InterPro" id="IPR023606">
    <property type="entry name" value="CoA-Trfase_III_dom_1_sf"/>
</dbReference>
<proteinExistence type="predicted"/>
<keyword evidence="4" id="KW-1185">Reference proteome</keyword>
<gene>
    <name evidence="3" type="ORF">QO011_007285</name>
</gene>
<protein>
    <submittedName>
        <fullName evidence="3">Crotonobetainyl-CoA:carnitine CoA-transferase CaiB-like acyl-CoA transferase</fullName>
    </submittedName>
</protein>
<dbReference type="EMBL" id="JAUSVX010000021">
    <property type="protein sequence ID" value="MDQ0474245.1"/>
    <property type="molecule type" value="Genomic_DNA"/>
</dbReference>
<dbReference type="SUPFAM" id="SSF89796">
    <property type="entry name" value="CoA-transferase family III (CaiB/BaiF)"/>
    <property type="match status" value="1"/>
</dbReference>
<dbReference type="PANTHER" id="PTHR48207:SF4">
    <property type="entry name" value="BLL6097 PROTEIN"/>
    <property type="match status" value="1"/>
</dbReference>
<accession>A0ABU0JIY5</accession>
<dbReference type="RefSeq" id="WP_307283540.1">
    <property type="nucleotide sequence ID" value="NZ_JAUSVX010000021.1"/>
</dbReference>
<dbReference type="Pfam" id="PF02515">
    <property type="entry name" value="CoA_transf_3"/>
    <property type="match status" value="1"/>
</dbReference>
<dbReference type="InterPro" id="IPR001995">
    <property type="entry name" value="Peptidase_A2_cat"/>
</dbReference>
<dbReference type="Proteomes" id="UP001242480">
    <property type="component" value="Unassembled WGS sequence"/>
</dbReference>
<name>A0ABU0JIY5_9HYPH</name>
<evidence type="ECO:0000256" key="1">
    <source>
        <dbReference type="ARBA" id="ARBA00022679"/>
    </source>
</evidence>
<evidence type="ECO:0000259" key="2">
    <source>
        <dbReference type="PROSITE" id="PS50175"/>
    </source>
</evidence>
<comment type="caution">
    <text evidence="3">The sequence shown here is derived from an EMBL/GenBank/DDBJ whole genome shotgun (WGS) entry which is preliminary data.</text>
</comment>
<dbReference type="InterPro" id="IPR044855">
    <property type="entry name" value="CoA-Trfase_III_dom3_sf"/>
</dbReference>
<organism evidence="3 4">
    <name type="scientific">Labrys wisconsinensis</name>
    <dbReference type="NCBI Taxonomy" id="425677"/>
    <lineage>
        <taxon>Bacteria</taxon>
        <taxon>Pseudomonadati</taxon>
        <taxon>Pseudomonadota</taxon>
        <taxon>Alphaproteobacteria</taxon>
        <taxon>Hyphomicrobiales</taxon>
        <taxon>Xanthobacteraceae</taxon>
        <taxon>Labrys</taxon>
    </lineage>
</organism>
<evidence type="ECO:0000313" key="3">
    <source>
        <dbReference type="EMBL" id="MDQ0474245.1"/>
    </source>
</evidence>
<evidence type="ECO:0000313" key="4">
    <source>
        <dbReference type="Proteomes" id="UP001242480"/>
    </source>
</evidence>
<dbReference type="InterPro" id="IPR003673">
    <property type="entry name" value="CoA-Trfase_fam_III"/>
</dbReference>
<dbReference type="PROSITE" id="PS50175">
    <property type="entry name" value="ASP_PROT_RETROV"/>
    <property type="match status" value="1"/>
</dbReference>